<dbReference type="PANTHER" id="PTHR47725:SF2">
    <property type="entry name" value="UBIQUITIN-LIKE DOMAIN-CONTAINING PROTEIN"/>
    <property type="match status" value="1"/>
</dbReference>
<dbReference type="AlphaFoldDB" id="A0A7R9TXC8"/>
<dbReference type="SUPFAM" id="SSF54236">
    <property type="entry name" value="Ubiquitin-like"/>
    <property type="match status" value="1"/>
</dbReference>
<proteinExistence type="predicted"/>
<dbReference type="CDD" id="cd17039">
    <property type="entry name" value="Ubl_ubiquitin_like"/>
    <property type="match status" value="1"/>
</dbReference>
<feature type="compositionally biased region" description="Acidic residues" evidence="1">
    <location>
        <begin position="91"/>
        <end position="115"/>
    </location>
</feature>
<evidence type="ECO:0000313" key="3">
    <source>
        <dbReference type="EMBL" id="CAD8247316.1"/>
    </source>
</evidence>
<protein>
    <recommendedName>
        <fullName evidence="2">Ubiquitin-like domain-containing protein</fullName>
    </recommendedName>
</protein>
<dbReference type="Gene3D" id="3.10.20.90">
    <property type="entry name" value="Phosphatidylinositol 3-kinase Catalytic Subunit, Chain A, domain 1"/>
    <property type="match status" value="1"/>
</dbReference>
<dbReference type="InterPro" id="IPR029071">
    <property type="entry name" value="Ubiquitin-like_domsf"/>
</dbReference>
<reference evidence="3" key="1">
    <citation type="submission" date="2021-01" db="EMBL/GenBank/DDBJ databases">
        <authorList>
            <person name="Corre E."/>
            <person name="Pelletier E."/>
            <person name="Niang G."/>
            <person name="Scheremetjew M."/>
            <person name="Finn R."/>
            <person name="Kale V."/>
            <person name="Holt S."/>
            <person name="Cochrane G."/>
            <person name="Meng A."/>
            <person name="Brown T."/>
            <person name="Cohen L."/>
        </authorList>
    </citation>
    <scope>NUCLEOTIDE SEQUENCE</scope>
    <source>
        <strain evidence="3">CCMP1413</strain>
    </source>
</reference>
<dbReference type="SMART" id="SM00213">
    <property type="entry name" value="UBQ"/>
    <property type="match status" value="1"/>
</dbReference>
<dbReference type="EMBL" id="HBDZ01013170">
    <property type="protein sequence ID" value="CAD8247316.1"/>
    <property type="molecule type" value="Transcribed_RNA"/>
</dbReference>
<organism evidence="3">
    <name type="scientific">Prasinoderma coloniale</name>
    <dbReference type="NCBI Taxonomy" id="156133"/>
    <lineage>
        <taxon>Eukaryota</taxon>
        <taxon>Viridiplantae</taxon>
        <taxon>Prasinodermophyta</taxon>
        <taxon>Prasinodermophyceae</taxon>
        <taxon>Prasinodermales</taxon>
        <taxon>Prasinodermaceae</taxon>
        <taxon>Prasinoderma</taxon>
    </lineage>
</organism>
<feature type="domain" description="Ubiquitin-like" evidence="2">
    <location>
        <begin position="3"/>
        <end position="71"/>
    </location>
</feature>
<accession>A0A7R9TXC8</accession>
<feature type="region of interest" description="Disordered" evidence="1">
    <location>
        <begin position="86"/>
        <end position="115"/>
    </location>
</feature>
<dbReference type="Pfam" id="PF00240">
    <property type="entry name" value="ubiquitin"/>
    <property type="match status" value="1"/>
</dbReference>
<evidence type="ECO:0000256" key="1">
    <source>
        <dbReference type="SAM" id="MobiDB-lite"/>
    </source>
</evidence>
<sequence>MATHIRVKREKTTYFLSTEAAETVLELKEKLQVLCGVSVDKQRLQLENGSVLEDASTVGDLKLETDCIVALTYAKGDEWESVNIETLAPAEEGEEGDEPVGEGAPEGDESVEEGG</sequence>
<dbReference type="PANTHER" id="PTHR47725">
    <property type="entry name" value="OS03G0364000 PROTEIN"/>
    <property type="match status" value="1"/>
</dbReference>
<evidence type="ECO:0000259" key="2">
    <source>
        <dbReference type="PROSITE" id="PS50053"/>
    </source>
</evidence>
<dbReference type="PROSITE" id="PS50053">
    <property type="entry name" value="UBIQUITIN_2"/>
    <property type="match status" value="1"/>
</dbReference>
<dbReference type="InterPro" id="IPR000626">
    <property type="entry name" value="Ubiquitin-like_dom"/>
</dbReference>
<gene>
    <name evidence="3" type="ORF">PCOL08062_LOCUS10097</name>
</gene>
<name>A0A7R9TXC8_9VIRI</name>